<proteinExistence type="predicted"/>
<dbReference type="EMBL" id="CP019475">
    <property type="protein sequence ID" value="UQC80103.1"/>
    <property type="molecule type" value="Genomic_DNA"/>
</dbReference>
<reference evidence="2" key="1">
    <citation type="journal article" date="2021" name="Mol. Plant Microbe Interact.">
        <title>Complete Genome Sequence of the Plant-Pathogenic Fungus Colletotrichum lupini.</title>
        <authorList>
            <person name="Baroncelli R."/>
            <person name="Pensec F."/>
            <person name="Da Lio D."/>
            <person name="Boufleur T."/>
            <person name="Vicente I."/>
            <person name="Sarrocco S."/>
            <person name="Picot A."/>
            <person name="Baraldi E."/>
            <person name="Sukno S."/>
            <person name="Thon M."/>
            <person name="Le Floch G."/>
        </authorList>
    </citation>
    <scope>NUCLEOTIDE SEQUENCE</scope>
    <source>
        <strain evidence="2">IMI 504893</strain>
    </source>
</reference>
<evidence type="ECO:0000313" key="3">
    <source>
        <dbReference type="Proteomes" id="UP000830671"/>
    </source>
</evidence>
<dbReference type="KEGG" id="clup:CLUP02_05585"/>
<dbReference type="Proteomes" id="UP000830671">
    <property type="component" value="Chromosome 3"/>
</dbReference>
<gene>
    <name evidence="2" type="ORF">CLUP02_05585</name>
</gene>
<evidence type="ECO:0000313" key="2">
    <source>
        <dbReference type="EMBL" id="UQC80103.1"/>
    </source>
</evidence>
<organism evidence="2 3">
    <name type="scientific">Colletotrichum lupini</name>
    <dbReference type="NCBI Taxonomy" id="145971"/>
    <lineage>
        <taxon>Eukaryota</taxon>
        <taxon>Fungi</taxon>
        <taxon>Dikarya</taxon>
        <taxon>Ascomycota</taxon>
        <taxon>Pezizomycotina</taxon>
        <taxon>Sordariomycetes</taxon>
        <taxon>Hypocreomycetidae</taxon>
        <taxon>Glomerellales</taxon>
        <taxon>Glomerellaceae</taxon>
        <taxon>Colletotrichum</taxon>
        <taxon>Colletotrichum acutatum species complex</taxon>
    </lineage>
</organism>
<accession>A0A9Q8SN22</accession>
<keyword evidence="1" id="KW-0812">Transmembrane</keyword>
<dbReference type="GeneID" id="73339601"/>
<protein>
    <submittedName>
        <fullName evidence="2">Uncharacterized protein</fullName>
    </submittedName>
</protein>
<dbReference type="RefSeq" id="XP_049141734.1">
    <property type="nucleotide sequence ID" value="XM_049284591.1"/>
</dbReference>
<evidence type="ECO:0000256" key="1">
    <source>
        <dbReference type="SAM" id="Phobius"/>
    </source>
</evidence>
<name>A0A9Q8SN22_9PEZI</name>
<keyword evidence="3" id="KW-1185">Reference proteome</keyword>
<sequence length="201" mass="21912">MSHSSHAWRVPDDRKLDFLGGGAAAAHSWTSPDRHVPCFDDCDLRALQFMYGHPVKPVKVSLVGQPGPSTPRYPGTAATIDNSSLLSCSSLQGAQSGENGDLQTYRVTSAGIFQEIFGGPLGQVGTEATEAMPKKRVQDSKILDWCPGSLESLILDHARTVIRIQIRFINKLMVLLLTSIVNGFSSLVTWSEDWPETFRAA</sequence>
<keyword evidence="1" id="KW-0472">Membrane</keyword>
<feature type="transmembrane region" description="Helical" evidence="1">
    <location>
        <begin position="172"/>
        <end position="191"/>
    </location>
</feature>
<dbReference type="AlphaFoldDB" id="A0A9Q8SN22"/>
<keyword evidence="1" id="KW-1133">Transmembrane helix</keyword>